<dbReference type="InParanoid" id="Q7UN59"/>
<gene>
    <name evidence="2" type="ordered locus">RB7759</name>
</gene>
<reference evidence="2 3" key="1">
    <citation type="journal article" date="2003" name="Proc. Natl. Acad. Sci. U.S.A.">
        <title>Complete genome sequence of the marine planctomycete Pirellula sp. strain 1.</title>
        <authorList>
            <person name="Gloeckner F.O."/>
            <person name="Kube M."/>
            <person name="Bauer M."/>
            <person name="Teeling H."/>
            <person name="Lombardot T."/>
            <person name="Ludwig W."/>
            <person name="Gade D."/>
            <person name="Beck A."/>
            <person name="Borzym K."/>
            <person name="Heitmann K."/>
            <person name="Rabus R."/>
            <person name="Schlesner H."/>
            <person name="Amann R."/>
            <person name="Reinhardt R."/>
        </authorList>
    </citation>
    <scope>NUCLEOTIDE SEQUENCE [LARGE SCALE GENOMIC DNA]</scope>
    <source>
        <strain evidence="3">DSM 10527 / NCIMB 13988 / SH1</strain>
    </source>
</reference>
<evidence type="ECO:0000313" key="3">
    <source>
        <dbReference type="Proteomes" id="UP000001025"/>
    </source>
</evidence>
<dbReference type="AlphaFoldDB" id="Q7UN59"/>
<keyword evidence="1" id="KW-1133">Transmembrane helix</keyword>
<dbReference type="KEGG" id="rba:RB7759"/>
<feature type="transmembrane region" description="Helical" evidence="1">
    <location>
        <begin position="148"/>
        <end position="167"/>
    </location>
</feature>
<name>Q7UN59_RHOBA</name>
<dbReference type="HOGENOM" id="CLU_1309310_0_0_0"/>
<keyword evidence="3" id="KW-1185">Reference proteome</keyword>
<evidence type="ECO:0000313" key="2">
    <source>
        <dbReference type="EMBL" id="CAD75560.1"/>
    </source>
</evidence>
<keyword evidence="1" id="KW-0472">Membrane</keyword>
<evidence type="ECO:0000256" key="1">
    <source>
        <dbReference type="SAM" id="Phobius"/>
    </source>
</evidence>
<dbReference type="Proteomes" id="UP000001025">
    <property type="component" value="Chromosome"/>
</dbReference>
<keyword evidence="1" id="KW-0812">Transmembrane</keyword>
<accession>Q7UN59</accession>
<protein>
    <submittedName>
        <fullName evidence="2">Uncharacterized protein</fullName>
    </submittedName>
</protein>
<dbReference type="EnsemblBacteria" id="CAD75560">
    <property type="protein sequence ID" value="CAD75560"/>
    <property type="gene ID" value="RB7759"/>
</dbReference>
<dbReference type="AntiFam" id="ANF00002">
    <property type="entry name" value="Shadow ORF"/>
</dbReference>
<organism evidence="2 3">
    <name type="scientific">Rhodopirellula baltica (strain DSM 10527 / NCIMB 13988 / SH1)</name>
    <dbReference type="NCBI Taxonomy" id="243090"/>
    <lineage>
        <taxon>Bacteria</taxon>
        <taxon>Pseudomonadati</taxon>
        <taxon>Planctomycetota</taxon>
        <taxon>Planctomycetia</taxon>
        <taxon>Pirellulales</taxon>
        <taxon>Pirellulaceae</taxon>
        <taxon>Rhodopirellula</taxon>
    </lineage>
</organism>
<dbReference type="eggNOG" id="ENOG502ZJIA">
    <property type="taxonomic scope" value="Bacteria"/>
</dbReference>
<dbReference type="EMBL" id="BX294146">
    <property type="protein sequence ID" value="CAD75560.1"/>
    <property type="molecule type" value="Genomic_DNA"/>
</dbReference>
<sequence length="210" mass="22910">MPTPNGSHEHSKVNSINSPFSLSSRLQDFLDHTSVDVRQTKIATSVGIRQTLVVDSKLMQHGRVQIVHVDAIANRVVAVIIGLTVRDAAANTATTQHHRKSLRVVVAAIAALNNGRPTKLAAPHNQRLLPEPALFQIRKQSRDWQVRLGGIFLVPVLQIAVLIPHLATADGDESNAGFCQPTRHQTTASKRVGRLLTDPVQFFCRVGLLG</sequence>
<proteinExistence type="predicted"/>